<keyword evidence="1" id="KW-0489">Methyltransferase</keyword>
<dbReference type="KEGG" id="kne:92182621"/>
<dbReference type="AlphaFoldDB" id="A0AAW0YW33"/>
<keyword evidence="3" id="KW-0560">Oxidoreductase</keyword>
<dbReference type="Gene3D" id="3.40.50.150">
    <property type="entry name" value="Vaccinia Virus protein VP39"/>
    <property type="match status" value="2"/>
</dbReference>
<feature type="region of interest" description="Disordered" evidence="6">
    <location>
        <begin position="255"/>
        <end position="372"/>
    </location>
</feature>
<name>A0AAW0YW33_9TREE</name>
<reference evidence="10 11" key="1">
    <citation type="journal article" date="2024" name="bioRxiv">
        <title>Comparative genomics of Cryptococcus and Kwoniella reveals pathogenesis evolution and contrasting karyotype dynamics via intercentromeric recombination or chromosome fusion.</title>
        <authorList>
            <person name="Coelho M.A."/>
            <person name="David-Palma M."/>
            <person name="Shea T."/>
            <person name="Bowers K."/>
            <person name="McGinley-Smith S."/>
            <person name="Mohammad A.W."/>
            <person name="Gnirke A."/>
            <person name="Yurkov A.M."/>
            <person name="Nowrousian M."/>
            <person name="Sun S."/>
            <person name="Cuomo C.A."/>
            <person name="Heitman J."/>
        </authorList>
    </citation>
    <scope>NUCLEOTIDE SEQUENCE [LARGE SCALE GENOMIC DNA]</scope>
    <source>
        <strain evidence="10 11">CBS 13917</strain>
    </source>
</reference>
<feature type="domain" description="Histidine-specific methyltransferase SAM-dependent" evidence="8">
    <location>
        <begin position="160"/>
        <end position="241"/>
    </location>
</feature>
<dbReference type="InterPro" id="IPR019257">
    <property type="entry name" value="MeTrfase_dom"/>
</dbReference>
<accession>A0AAW0YW33</accession>
<proteinExistence type="predicted"/>
<keyword evidence="11" id="KW-1185">Reference proteome</keyword>
<feature type="domain" description="Histidine-specific methyltransferase SAM-dependent" evidence="8">
    <location>
        <begin position="51"/>
        <end position="98"/>
    </location>
</feature>
<feature type="compositionally biased region" description="Basic and acidic residues" evidence="6">
    <location>
        <begin position="106"/>
        <end position="128"/>
    </location>
</feature>
<feature type="domain" description="Sulfatase-modifying factor enzyme-like" evidence="7">
    <location>
        <begin position="799"/>
        <end position="1022"/>
    </location>
</feature>
<feature type="compositionally biased region" description="Polar residues" evidence="6">
    <location>
        <begin position="325"/>
        <end position="341"/>
    </location>
</feature>
<keyword evidence="2" id="KW-0808">Transferase</keyword>
<feature type="region of interest" description="Disordered" evidence="6">
    <location>
        <begin position="104"/>
        <end position="129"/>
    </location>
</feature>
<evidence type="ECO:0000256" key="4">
    <source>
        <dbReference type="ARBA" id="ARBA00023004"/>
    </source>
</evidence>
<dbReference type="InterPro" id="IPR042095">
    <property type="entry name" value="SUMF_sf"/>
</dbReference>
<evidence type="ECO:0000256" key="3">
    <source>
        <dbReference type="ARBA" id="ARBA00023002"/>
    </source>
</evidence>
<dbReference type="Proteomes" id="UP001388673">
    <property type="component" value="Unassembled WGS sequence"/>
</dbReference>
<feature type="domain" description="DinB-like" evidence="9">
    <location>
        <begin position="600"/>
        <end position="731"/>
    </location>
</feature>
<dbReference type="PANTHER" id="PTHR43397:SF1">
    <property type="entry name" value="ERGOTHIONEINE BIOSYNTHESIS PROTEIN 1"/>
    <property type="match status" value="1"/>
</dbReference>
<gene>
    <name evidence="10" type="ORF">IAR55_005363</name>
</gene>
<organism evidence="10 11">
    <name type="scientific">Kwoniella newhampshirensis</name>
    <dbReference type="NCBI Taxonomy" id="1651941"/>
    <lineage>
        <taxon>Eukaryota</taxon>
        <taxon>Fungi</taxon>
        <taxon>Dikarya</taxon>
        <taxon>Basidiomycota</taxon>
        <taxon>Agaricomycotina</taxon>
        <taxon>Tremellomycetes</taxon>
        <taxon>Tremellales</taxon>
        <taxon>Cryptococcaceae</taxon>
        <taxon>Kwoniella</taxon>
    </lineage>
</organism>
<keyword evidence="4" id="KW-0408">Iron</keyword>
<comment type="pathway">
    <text evidence="5">Amino-acid biosynthesis; ergothioneine biosynthesis.</text>
</comment>
<dbReference type="EMBL" id="JBCAWK010000010">
    <property type="protein sequence ID" value="KAK8847505.1"/>
    <property type="molecule type" value="Genomic_DNA"/>
</dbReference>
<evidence type="ECO:0008006" key="12">
    <source>
        <dbReference type="Google" id="ProtNLM"/>
    </source>
</evidence>
<feature type="region of interest" description="Disordered" evidence="6">
    <location>
        <begin position="1"/>
        <end position="23"/>
    </location>
</feature>
<evidence type="ECO:0000256" key="1">
    <source>
        <dbReference type="ARBA" id="ARBA00022603"/>
    </source>
</evidence>
<evidence type="ECO:0000256" key="6">
    <source>
        <dbReference type="SAM" id="MobiDB-lite"/>
    </source>
</evidence>
<evidence type="ECO:0000259" key="7">
    <source>
        <dbReference type="Pfam" id="PF03781"/>
    </source>
</evidence>
<sequence>MIPATIHTLPPTRASAGSSSSIRDEIERGLKGTEELTVPGSRGEDRKWAFKRSVPTLVLYDEEGLRLYDEITAHAHEYYLFEDEMNLLKEHGLEIALAMGFPGRQRRQEDKHEDKEQDTARRPVEKPWKPARWGDTAVGRWNGGVNGEEGLGSGVESGWDVVELGAGALRKTAYLLKALCSSLPSDTSSNPPPITYHPLDLSRPELSRVLGEMDEAFGSELAGKVACVGLHGDYEAGLQFIRDGKLDSLRTSAEAESRGRGLEYESASSREQSLNPSLAQPIPQISVRDKRSGDSTTSSPVSVHLITPGTQASPLPSAIPDSEVSDLSASGTDSGSGTWSPVSEEDPQMTKPYLAPKTYKNDSSAVNPHNSAQSSRPLHLVFLGSSLGNFDRGDAAPFLKSLPLRKGDTLLLGLDGRPAPGAEGSRMVEVAYNDPSGYTRAFEEHGWDVVRKELGLEGDAGVEFVGRYNEELGRHEAYFRSKSKQTIELPNSRQDVTLEEDELLNIEWSYKYSLQEATELFQEADLRVVDSWKAPGSEYRLWLLERPSVRFIAPLVEAEGMSISHKSSEGKTASKWEMIKGVPKWEEWLSLWKLWDHITLDMIPKELLHQKPIDLRHICLFYLGHIPTFLDIHLTRMTKGYHTEPEYFKTIFERGIDPDVDDPTKCHDHSEVPMSEEDWPALGEILGFRDRVRARLRGIYDKLSNGQMAFSRHVGRVIFMTFEHEAMHAETLLYMLIQSPLTRPPSAASTPQWETVAKHWKAFATINKVLDVTGREVKMGHWDLEEEDEQYSDAEGWSDHEFGWDNEHPQVFKQVKPFKIDSLPISNNEYMQYLKAVELFDTIDCESAPASWVRDEGEPEWKIRTLYGPLSFEVAGTWPLMASKNEIEAFAKWKGGRLPTEEELRALWETEEGPRVMGEMDNVGVKNWHPVPPTNTNRDNAGKVIHGHNGGVWEWTDTEFKGYEGFVTSELYPGYSSDFFDGKHFVVLGGSFATVPGIAGRKSFRNWYQASYRFSFIGGRVAYDV</sequence>
<dbReference type="Pfam" id="PF03781">
    <property type="entry name" value="FGE-sulfatase"/>
    <property type="match status" value="1"/>
</dbReference>
<dbReference type="RefSeq" id="XP_066801023.1">
    <property type="nucleotide sequence ID" value="XM_066948455.1"/>
</dbReference>
<dbReference type="InterPro" id="IPR051128">
    <property type="entry name" value="EgtD_Methyltrsf_superfamily"/>
</dbReference>
<evidence type="ECO:0000256" key="2">
    <source>
        <dbReference type="ARBA" id="ARBA00022679"/>
    </source>
</evidence>
<feature type="domain" description="Histidine-specific methyltransferase SAM-dependent" evidence="8">
    <location>
        <begin position="370"/>
        <end position="545"/>
    </location>
</feature>
<dbReference type="InterPro" id="IPR024775">
    <property type="entry name" value="DinB-like"/>
</dbReference>
<evidence type="ECO:0000313" key="11">
    <source>
        <dbReference type="Proteomes" id="UP001388673"/>
    </source>
</evidence>
<evidence type="ECO:0000256" key="5">
    <source>
        <dbReference type="ARBA" id="ARBA00037882"/>
    </source>
</evidence>
<dbReference type="InterPro" id="IPR016187">
    <property type="entry name" value="CTDL_fold"/>
</dbReference>
<feature type="compositionally biased region" description="Polar residues" evidence="6">
    <location>
        <begin position="361"/>
        <end position="372"/>
    </location>
</feature>
<dbReference type="InterPro" id="IPR029063">
    <property type="entry name" value="SAM-dependent_MTases_sf"/>
</dbReference>
<comment type="caution">
    <text evidence="10">The sequence shown here is derived from an EMBL/GenBank/DDBJ whole genome shotgun (WGS) entry which is preliminary data.</text>
</comment>
<dbReference type="Pfam" id="PF10017">
    <property type="entry name" value="Methyltransf_33"/>
    <property type="match status" value="3"/>
</dbReference>
<dbReference type="PANTHER" id="PTHR43397">
    <property type="entry name" value="ERGOTHIONEINE BIOSYNTHESIS PROTEIN 1"/>
    <property type="match status" value="1"/>
</dbReference>
<protein>
    <recommendedName>
        <fullName evidence="12">Sulfatase-modifying factor enzyme domain-containing protein</fullName>
    </recommendedName>
</protein>
<evidence type="ECO:0000259" key="9">
    <source>
        <dbReference type="Pfam" id="PF12867"/>
    </source>
</evidence>
<dbReference type="GO" id="GO:0032259">
    <property type="term" value="P:methylation"/>
    <property type="evidence" value="ECO:0007669"/>
    <property type="project" value="UniProtKB-KW"/>
</dbReference>
<dbReference type="GO" id="GO:0008168">
    <property type="term" value="F:methyltransferase activity"/>
    <property type="evidence" value="ECO:0007669"/>
    <property type="project" value="UniProtKB-KW"/>
</dbReference>
<dbReference type="InterPro" id="IPR005532">
    <property type="entry name" value="SUMF_dom"/>
</dbReference>
<dbReference type="GeneID" id="92182621"/>
<feature type="compositionally biased region" description="Polar residues" evidence="6">
    <location>
        <begin position="266"/>
        <end position="278"/>
    </location>
</feature>
<dbReference type="Pfam" id="PF12867">
    <property type="entry name" value="DinB_2"/>
    <property type="match status" value="1"/>
</dbReference>
<dbReference type="Gene3D" id="3.90.1580.10">
    <property type="entry name" value="paralog of FGE (formylglycine-generating enzyme)"/>
    <property type="match status" value="1"/>
</dbReference>
<dbReference type="SUPFAM" id="SSF56436">
    <property type="entry name" value="C-type lectin-like"/>
    <property type="match status" value="1"/>
</dbReference>
<evidence type="ECO:0000259" key="8">
    <source>
        <dbReference type="Pfam" id="PF10017"/>
    </source>
</evidence>
<evidence type="ECO:0000313" key="10">
    <source>
        <dbReference type="EMBL" id="KAK8847505.1"/>
    </source>
</evidence>